<dbReference type="STRING" id="1844.UG56_020275"/>
<evidence type="ECO:0000313" key="8">
    <source>
        <dbReference type="Proteomes" id="UP000033772"/>
    </source>
</evidence>
<dbReference type="AlphaFoldDB" id="A0A1J4N040"/>
<dbReference type="GO" id="GO:0006352">
    <property type="term" value="P:DNA-templated transcription initiation"/>
    <property type="evidence" value="ECO:0007669"/>
    <property type="project" value="InterPro"/>
</dbReference>
<dbReference type="SUPFAM" id="SSF88946">
    <property type="entry name" value="Sigma2 domain of RNA polymerase sigma factors"/>
    <property type="match status" value="1"/>
</dbReference>
<organism evidence="7 8">
    <name type="scientific">Nocardioides luteus</name>
    <dbReference type="NCBI Taxonomy" id="1844"/>
    <lineage>
        <taxon>Bacteria</taxon>
        <taxon>Bacillati</taxon>
        <taxon>Actinomycetota</taxon>
        <taxon>Actinomycetes</taxon>
        <taxon>Propionibacteriales</taxon>
        <taxon>Nocardioidaceae</taxon>
        <taxon>Nocardioides</taxon>
    </lineage>
</organism>
<evidence type="ECO:0000256" key="1">
    <source>
        <dbReference type="ARBA" id="ARBA00010641"/>
    </source>
</evidence>
<dbReference type="PANTHER" id="PTHR47756">
    <property type="entry name" value="BLL6612 PROTEIN-RELATED"/>
    <property type="match status" value="1"/>
</dbReference>
<reference evidence="7" key="1">
    <citation type="submission" date="2016-10" db="EMBL/GenBank/DDBJ databases">
        <title>Draft Genome Sequence of Nocardioides luteus Strain BAFB, an Alkane-Degrading Bacterium Isolated from JP-7 Polluted Soil.</title>
        <authorList>
            <person name="Brown L."/>
            <person name="Ruiz O.N."/>
            <person name="Gunasekera T."/>
        </authorList>
    </citation>
    <scope>NUCLEOTIDE SEQUENCE [LARGE SCALE GENOMIC DNA]</scope>
    <source>
        <strain evidence="7">BAFB</strain>
    </source>
</reference>
<evidence type="ECO:0000256" key="4">
    <source>
        <dbReference type="ARBA" id="ARBA00023163"/>
    </source>
</evidence>
<dbReference type="EMBL" id="JZDQ02000031">
    <property type="protein sequence ID" value="OIJ24950.1"/>
    <property type="molecule type" value="Genomic_DNA"/>
</dbReference>
<dbReference type="OrthoDB" id="9780299at2"/>
<keyword evidence="2" id="KW-0805">Transcription regulation</keyword>
<dbReference type="Proteomes" id="UP000033772">
    <property type="component" value="Unassembled WGS sequence"/>
</dbReference>
<protein>
    <submittedName>
        <fullName evidence="7">RNA polymerase subunit sigma-24</fullName>
    </submittedName>
</protein>
<dbReference type="GO" id="GO:0016987">
    <property type="term" value="F:sigma factor activity"/>
    <property type="evidence" value="ECO:0007669"/>
    <property type="project" value="UniProtKB-KW"/>
</dbReference>
<dbReference type="SUPFAM" id="SSF88659">
    <property type="entry name" value="Sigma3 and sigma4 domains of RNA polymerase sigma factors"/>
    <property type="match status" value="1"/>
</dbReference>
<evidence type="ECO:0000313" key="7">
    <source>
        <dbReference type="EMBL" id="OIJ24950.1"/>
    </source>
</evidence>
<proteinExistence type="inferred from homology"/>
<dbReference type="InterPro" id="IPR013249">
    <property type="entry name" value="RNA_pol_sigma70_r4_t2"/>
</dbReference>
<comment type="caution">
    <text evidence="7">The sequence shown here is derived from an EMBL/GenBank/DDBJ whole genome shotgun (WGS) entry which is preliminary data.</text>
</comment>
<evidence type="ECO:0000259" key="5">
    <source>
        <dbReference type="Pfam" id="PF08281"/>
    </source>
</evidence>
<keyword evidence="3" id="KW-0731">Sigma factor</keyword>
<evidence type="ECO:0000256" key="2">
    <source>
        <dbReference type="ARBA" id="ARBA00023015"/>
    </source>
</evidence>
<dbReference type="PANTHER" id="PTHR47756:SF2">
    <property type="entry name" value="BLL6612 PROTEIN"/>
    <property type="match status" value="1"/>
</dbReference>
<sequence>MLETLLRDEWGRLLALLVAQFRRLDLAEDGLADAFEAAARRWPTDGEPDNGPAWLLTTARRRIVDRMRSEEVLARKMPLLAVDAALTQEAQQVMATVPAGAGGEAVTDERLRLVLLCAHPTLSREAAAALTLRLVLGVSTEDIGRLFLQSKATMAARLTRARKRLAGASFEVPTDLADLRQRVGIVAEVAYLAFTAGYAPGTGPDVVRSDLAGEAIRLVRVLRTVLPAPDPEVDALLALMLLQHSRRAARIGPDGGLVLLPDQDRTAWSLEEITEALAILTPLAHAAPAPYLLQALIAAEHAVAPTSEATAWDRIVERYDELLALRDTPVVRLNRAVAVAEDSGAEAGLKALESVALPGHRLPAVRAQLLERAGRRREAIEAYAEAIALCAHGPERADLDRRRDALEDVRANH</sequence>
<dbReference type="RefSeq" id="WP_045550657.1">
    <property type="nucleotide sequence ID" value="NZ_JZDQ02000031.1"/>
</dbReference>
<keyword evidence="4" id="KW-0804">Transcription</keyword>
<dbReference type="InterPro" id="IPR013324">
    <property type="entry name" value="RNA_pol_sigma_r3/r4-like"/>
</dbReference>
<evidence type="ECO:0000256" key="3">
    <source>
        <dbReference type="ARBA" id="ARBA00023082"/>
    </source>
</evidence>
<feature type="domain" description="RNA polymerase sigma factor 70 region 4 type 2" evidence="5">
    <location>
        <begin position="114"/>
        <end position="165"/>
    </location>
</feature>
<dbReference type="InterPro" id="IPR013325">
    <property type="entry name" value="RNA_pol_sigma_r2"/>
</dbReference>
<feature type="domain" description="DUF6596" evidence="6">
    <location>
        <begin position="182"/>
        <end position="281"/>
    </location>
</feature>
<dbReference type="Pfam" id="PF08281">
    <property type="entry name" value="Sigma70_r4_2"/>
    <property type="match status" value="1"/>
</dbReference>
<evidence type="ECO:0000259" key="6">
    <source>
        <dbReference type="Pfam" id="PF20239"/>
    </source>
</evidence>
<name>A0A1J4N040_9ACTN</name>
<dbReference type="Pfam" id="PF20239">
    <property type="entry name" value="DUF6596"/>
    <property type="match status" value="1"/>
</dbReference>
<gene>
    <name evidence="7" type="ORF">UG56_020275</name>
</gene>
<comment type="similarity">
    <text evidence="1">Belongs to the sigma-70 factor family. ECF subfamily.</text>
</comment>
<dbReference type="GO" id="GO:0003677">
    <property type="term" value="F:DNA binding"/>
    <property type="evidence" value="ECO:0007669"/>
    <property type="project" value="InterPro"/>
</dbReference>
<dbReference type="Gene3D" id="1.10.1740.10">
    <property type="match status" value="1"/>
</dbReference>
<keyword evidence="8" id="KW-1185">Reference proteome</keyword>
<accession>A0A1J4N040</accession>
<dbReference type="InterPro" id="IPR046531">
    <property type="entry name" value="DUF6596"/>
</dbReference>